<dbReference type="PANTHER" id="PTHR31263:SF0">
    <property type="entry name" value="CELLULASE FAMILY PROTEIN (AFU_ORTHOLOGUE AFUA_5G14560)"/>
    <property type="match status" value="1"/>
</dbReference>
<dbReference type="Gramene" id="MELO3C005724.2.1">
    <property type="protein sequence ID" value="MELO3C005724.2.1"/>
    <property type="gene ID" value="MELO3C005724.2"/>
</dbReference>
<dbReference type="InterPro" id="IPR017853">
    <property type="entry name" value="GH"/>
</dbReference>
<dbReference type="SUPFAM" id="SSF50370">
    <property type="entry name" value="Ricin B-like lectins"/>
    <property type="match status" value="1"/>
</dbReference>
<comment type="similarity">
    <text evidence="1 4">Belongs to the glycosyl hydrolase 5 (cellulase A) family.</text>
</comment>
<evidence type="ECO:0000256" key="2">
    <source>
        <dbReference type="ARBA" id="ARBA00022801"/>
    </source>
</evidence>
<dbReference type="Pfam" id="PF00150">
    <property type="entry name" value="Cellulase"/>
    <property type="match status" value="1"/>
</dbReference>
<evidence type="ECO:0000256" key="4">
    <source>
        <dbReference type="RuleBase" id="RU361153"/>
    </source>
</evidence>
<proteinExistence type="inferred from homology"/>
<dbReference type="GO" id="GO:0000272">
    <property type="term" value="P:polysaccharide catabolic process"/>
    <property type="evidence" value="ECO:0007669"/>
    <property type="project" value="InterPro"/>
</dbReference>
<dbReference type="EnsemblPlants" id="MELO3C005724.2.1">
    <property type="protein sequence ID" value="MELO3C005724.2.1"/>
    <property type="gene ID" value="MELO3C005724.2"/>
</dbReference>
<organism evidence="7">
    <name type="scientific">Cucumis melo</name>
    <name type="common">Muskmelon</name>
    <dbReference type="NCBI Taxonomy" id="3656"/>
    <lineage>
        <taxon>Eukaryota</taxon>
        <taxon>Viridiplantae</taxon>
        <taxon>Streptophyta</taxon>
        <taxon>Embryophyta</taxon>
        <taxon>Tracheophyta</taxon>
        <taxon>Spermatophyta</taxon>
        <taxon>Magnoliopsida</taxon>
        <taxon>eudicotyledons</taxon>
        <taxon>Gunneridae</taxon>
        <taxon>Pentapetalae</taxon>
        <taxon>rosids</taxon>
        <taxon>fabids</taxon>
        <taxon>Cucurbitales</taxon>
        <taxon>Cucurbitaceae</taxon>
        <taxon>Benincaseae</taxon>
        <taxon>Cucumis</taxon>
    </lineage>
</organism>
<dbReference type="AlphaFoldDB" id="A0A9I9CME1"/>
<dbReference type="PANTHER" id="PTHR31263">
    <property type="entry name" value="CELLULASE FAMILY PROTEIN (AFU_ORTHOLOGUE AFUA_5G14560)"/>
    <property type="match status" value="1"/>
</dbReference>
<evidence type="ECO:0000313" key="7">
    <source>
        <dbReference type="EnsemblPlants" id="MELO3C005724.2.1"/>
    </source>
</evidence>
<feature type="signal peptide" evidence="5">
    <location>
        <begin position="1"/>
        <end position="21"/>
    </location>
</feature>
<keyword evidence="2 4" id="KW-0378">Hydrolase</keyword>
<evidence type="ECO:0000259" key="6">
    <source>
        <dbReference type="Pfam" id="PF00150"/>
    </source>
</evidence>
<feature type="chain" id="PRO_5039908721" description="Glycoside hydrolase family 5 domain-containing protein" evidence="5">
    <location>
        <begin position="22"/>
        <end position="535"/>
    </location>
</feature>
<accession>A0A9I9CME1</accession>
<evidence type="ECO:0000256" key="3">
    <source>
        <dbReference type="ARBA" id="ARBA00023295"/>
    </source>
</evidence>
<keyword evidence="5" id="KW-0732">Signal</keyword>
<keyword evidence="3 4" id="KW-0326">Glycosidase</keyword>
<evidence type="ECO:0000256" key="1">
    <source>
        <dbReference type="ARBA" id="ARBA00005641"/>
    </source>
</evidence>
<evidence type="ECO:0000256" key="5">
    <source>
        <dbReference type="SAM" id="SignalP"/>
    </source>
</evidence>
<protein>
    <recommendedName>
        <fullName evidence="6">Glycoside hydrolase family 5 domain-containing protein</fullName>
    </recommendedName>
</protein>
<dbReference type="Gene3D" id="2.80.10.50">
    <property type="match status" value="1"/>
</dbReference>
<feature type="domain" description="Glycoside hydrolase family 5" evidence="6">
    <location>
        <begin position="62"/>
        <end position="351"/>
    </location>
</feature>
<dbReference type="Gene3D" id="3.20.20.80">
    <property type="entry name" value="Glycosidases"/>
    <property type="match status" value="1"/>
</dbReference>
<name>A0A9I9CME1_CUCME</name>
<dbReference type="InterPro" id="IPR035992">
    <property type="entry name" value="Ricin_B-like_lectins"/>
</dbReference>
<dbReference type="SUPFAM" id="SSF51445">
    <property type="entry name" value="(Trans)glycosidases"/>
    <property type="match status" value="1"/>
</dbReference>
<sequence length="535" mass="60325">MAKKIIFYLISLIFFSLLVLSQSLPLSTRGRWIVDSKTGQRVKLSCVNWASHAQSMLAQGLDKRPLKDLANDIISRDFNCVRLTWSTHMFTRYSHMTIVDVLDDLDIQNVKSGVQTHNPEMLNMTVAHAFKTVVDGLGNAGLMIVLDNHISQPRWCCSLDDGNGFFGDRHFDALEWLQGLDYVARNFTGHSQVIGMSLRNELRGPYTNMDNWYKYVSNGSHLIHTKNPNLLVIISGVTFDTDLSFLKEKPLGYNLHNKVVLEAHLYPFSGSEKLPESKFVKKPLNVVCNQVKEKFEREAGFVVNMEDEPYPLWLSEFGYDLRGDNKAQNRFMSCFLAHIVGKDLDWAYWAFQGTYMYRQGQESVDEAFGIMDSTWTKDRNPQLNQMLQLAKRINQDPNSNASMSYIILHPVSGQCIRSNGQGGIALGDCLTPTQWTYSGDGSSMKLLSNGQCLKSAGDGKPPVVSTECSGEESKWTMASKAKLQLATKSGGEDFCLEKKSDTKIVVKRCICLKDELNCFNDPQPQWFKLVPTNVA</sequence>
<dbReference type="InterPro" id="IPR001547">
    <property type="entry name" value="Glyco_hydro_5"/>
</dbReference>
<dbReference type="GO" id="GO:0004553">
    <property type="term" value="F:hydrolase activity, hydrolyzing O-glycosyl compounds"/>
    <property type="evidence" value="ECO:0007669"/>
    <property type="project" value="InterPro"/>
</dbReference>
<reference evidence="7" key="1">
    <citation type="submission" date="2023-03" db="UniProtKB">
        <authorList>
            <consortium name="EnsemblPlants"/>
        </authorList>
    </citation>
    <scope>IDENTIFICATION</scope>
</reference>